<dbReference type="OrthoDB" id="9786336at2"/>
<dbReference type="AlphaFoldDB" id="A0A916TMC3"/>
<protein>
    <submittedName>
        <fullName evidence="1">Peptidase</fullName>
    </submittedName>
</protein>
<sequence length="243" mass="26886">MTYCVGLKLDRGLVFAADTRTNAGVDNIATFKKLHLWEDPGERVIVLLSAGNLAVTQAVVSLLTEHINSASEDHQTLMTVNTMFQAARLVGSAVREVKTIDGEALAASADSFMVTFILGGQIKGEPPRLFQIYAAGNFIEVSDDTPFLQIGEHKYGKPILDRVTRTDMRLSEAAKLVLLSFDSTLRSNLSVGMPIDLLLYRTDSFSADRQWRVEQDDPYFQKLSAAWSEKLRAAFADIQEPDL</sequence>
<comment type="caution">
    <text evidence="1">The sequence shown here is derived from an EMBL/GenBank/DDBJ whole genome shotgun (WGS) entry which is preliminary data.</text>
</comment>
<evidence type="ECO:0000313" key="2">
    <source>
        <dbReference type="Proteomes" id="UP000605148"/>
    </source>
</evidence>
<dbReference type="CDD" id="cd03765">
    <property type="entry name" value="proteasome_beta_bacterial"/>
    <property type="match status" value="1"/>
</dbReference>
<name>A0A916TMC3_9HYPH</name>
<accession>A0A916TMC3</accession>
<proteinExistence type="predicted"/>
<dbReference type="SUPFAM" id="SSF56235">
    <property type="entry name" value="N-terminal nucleophile aminohydrolases (Ntn hydrolases)"/>
    <property type="match status" value="1"/>
</dbReference>
<dbReference type="InterPro" id="IPR029055">
    <property type="entry name" value="Ntn_hydrolases_N"/>
</dbReference>
<dbReference type="Proteomes" id="UP000605148">
    <property type="component" value="Unassembled WGS sequence"/>
</dbReference>
<dbReference type="Gene3D" id="3.60.20.10">
    <property type="entry name" value="Glutamine Phosphoribosylpyrophosphate, subunit 1, domain 1"/>
    <property type="match status" value="1"/>
</dbReference>
<reference evidence="1" key="1">
    <citation type="journal article" date="2014" name="Int. J. Syst. Evol. Microbiol.">
        <title>Complete genome sequence of Corynebacterium casei LMG S-19264T (=DSM 44701T), isolated from a smear-ripened cheese.</title>
        <authorList>
            <consortium name="US DOE Joint Genome Institute (JGI-PGF)"/>
            <person name="Walter F."/>
            <person name="Albersmeier A."/>
            <person name="Kalinowski J."/>
            <person name="Ruckert C."/>
        </authorList>
    </citation>
    <scope>NUCLEOTIDE SEQUENCE</scope>
    <source>
        <strain evidence="1">CGMCC 1.12426</strain>
    </source>
</reference>
<reference evidence="1" key="2">
    <citation type="submission" date="2020-09" db="EMBL/GenBank/DDBJ databases">
        <authorList>
            <person name="Sun Q."/>
            <person name="Zhou Y."/>
        </authorList>
    </citation>
    <scope>NUCLEOTIDE SEQUENCE</scope>
    <source>
        <strain evidence="1">CGMCC 1.12426</strain>
    </source>
</reference>
<keyword evidence="2" id="KW-1185">Reference proteome</keyword>
<dbReference type="GO" id="GO:0005839">
    <property type="term" value="C:proteasome core complex"/>
    <property type="evidence" value="ECO:0007669"/>
    <property type="project" value="InterPro"/>
</dbReference>
<dbReference type="PIRSF" id="PIRSF009120">
    <property type="entry name" value="UCP009120_prtse"/>
    <property type="match status" value="1"/>
</dbReference>
<dbReference type="Pfam" id="PF00227">
    <property type="entry name" value="Proteasome"/>
    <property type="match status" value="1"/>
</dbReference>
<dbReference type="EMBL" id="BMFA01000011">
    <property type="protein sequence ID" value="GGB58289.1"/>
    <property type="molecule type" value="Genomic_DNA"/>
</dbReference>
<organism evidence="1 2">
    <name type="scientific">Roseibium aquae</name>
    <dbReference type="NCBI Taxonomy" id="1323746"/>
    <lineage>
        <taxon>Bacteria</taxon>
        <taxon>Pseudomonadati</taxon>
        <taxon>Pseudomonadota</taxon>
        <taxon>Alphaproteobacteria</taxon>
        <taxon>Hyphomicrobiales</taxon>
        <taxon>Stappiaceae</taxon>
        <taxon>Roseibium</taxon>
    </lineage>
</organism>
<dbReference type="InterPro" id="IPR001353">
    <property type="entry name" value="Proteasome_sua/b"/>
</dbReference>
<dbReference type="InterPro" id="IPR016545">
    <property type="entry name" value="UCP009120_prtse"/>
</dbReference>
<gene>
    <name evidence="1" type="ORF">GCM10011316_32930</name>
</gene>
<evidence type="ECO:0000313" key="1">
    <source>
        <dbReference type="EMBL" id="GGB58289.1"/>
    </source>
</evidence>
<dbReference type="RefSeq" id="WP_150496823.1">
    <property type="nucleotide sequence ID" value="NZ_BMFA01000011.1"/>
</dbReference>
<dbReference type="GO" id="GO:0051603">
    <property type="term" value="P:proteolysis involved in protein catabolic process"/>
    <property type="evidence" value="ECO:0007669"/>
    <property type="project" value="InterPro"/>
</dbReference>